<dbReference type="InterPro" id="IPR002347">
    <property type="entry name" value="SDR_fam"/>
</dbReference>
<protein>
    <submittedName>
        <fullName evidence="6">SDR family oxidoreductase</fullName>
    </submittedName>
</protein>
<evidence type="ECO:0000256" key="2">
    <source>
        <dbReference type="ARBA" id="ARBA00023002"/>
    </source>
</evidence>
<accession>A0ABX6WIE5</accession>
<evidence type="ECO:0000313" key="6">
    <source>
        <dbReference type="EMBL" id="QPI61228.1"/>
    </source>
</evidence>
<dbReference type="PANTHER" id="PTHR24321:SF8">
    <property type="entry name" value="ESTRADIOL 17-BETA-DEHYDROGENASE 8-RELATED"/>
    <property type="match status" value="1"/>
</dbReference>
<organism evidence="6 7">
    <name type="scientific">Streptomyces malaysiensis</name>
    <dbReference type="NCBI Taxonomy" id="92644"/>
    <lineage>
        <taxon>Bacteria</taxon>
        <taxon>Bacillati</taxon>
        <taxon>Actinomycetota</taxon>
        <taxon>Actinomycetes</taxon>
        <taxon>Kitasatosporales</taxon>
        <taxon>Streptomycetaceae</taxon>
        <taxon>Streptomyces</taxon>
        <taxon>Streptomyces violaceusniger group</taxon>
    </lineage>
</organism>
<evidence type="ECO:0000256" key="3">
    <source>
        <dbReference type="ARBA" id="ARBA00023027"/>
    </source>
</evidence>
<dbReference type="PROSITE" id="PS00061">
    <property type="entry name" value="ADH_SHORT"/>
    <property type="match status" value="1"/>
</dbReference>
<dbReference type="InterPro" id="IPR036291">
    <property type="entry name" value="NAD(P)-bd_dom_sf"/>
</dbReference>
<dbReference type="SUPFAM" id="SSF51735">
    <property type="entry name" value="NAD(P)-binding Rossmann-fold domains"/>
    <property type="match status" value="1"/>
</dbReference>
<keyword evidence="2" id="KW-0560">Oxidoreductase</keyword>
<name>A0ABX6WIE5_STRMQ</name>
<feature type="domain" description="Ketoreductase" evidence="5">
    <location>
        <begin position="11"/>
        <end position="191"/>
    </location>
</feature>
<reference evidence="6 7" key="1">
    <citation type="submission" date="2020-11" db="EMBL/GenBank/DDBJ databases">
        <title>Complete genome sequence unveiled secondary metabolic potentials in Streptomyces solisilvae HNM0141.</title>
        <authorList>
            <person name="Huang X."/>
        </authorList>
    </citation>
    <scope>NUCLEOTIDE SEQUENCE [LARGE SCALE GENOMIC DNA]</scope>
    <source>
        <strain evidence="6 7">HNM0141</strain>
    </source>
</reference>
<dbReference type="Pfam" id="PF13561">
    <property type="entry name" value="adh_short_C2"/>
    <property type="match status" value="1"/>
</dbReference>
<dbReference type="CDD" id="cd05233">
    <property type="entry name" value="SDR_c"/>
    <property type="match status" value="1"/>
</dbReference>
<evidence type="ECO:0000259" key="5">
    <source>
        <dbReference type="SMART" id="SM00822"/>
    </source>
</evidence>
<dbReference type="PRINTS" id="PR00080">
    <property type="entry name" value="SDRFAMILY"/>
</dbReference>
<dbReference type="InterPro" id="IPR020904">
    <property type="entry name" value="Sc_DH/Rdtase_CS"/>
</dbReference>
<feature type="region of interest" description="Disordered" evidence="4">
    <location>
        <begin position="249"/>
        <end position="281"/>
    </location>
</feature>
<sequence>MDANAAGLEGRVVVVTGAGSGIGRAAVAGFAAAGALVVAAGRRRAALEESLALAGLPGERARATVCDVADEDQVAALVDGTVAAFGRLDAAFNSAGVFGAFGLLHEDSAANFDTVVGTNLRGTWLCLRHQVRAMLDTGGGSIVNCGSVASHQGHSRSPLYSATKHAVVGLTRSAALQYGAHGIRVNAVSPGSTDTEMLRALYRTPGELDARASRAPLGRMGLPEEVAAAAVWLASPASAYVTGQTLSVDGGVTAGQSAPGSPPVSAPASATDRRPDLHSHP</sequence>
<dbReference type="InterPro" id="IPR057326">
    <property type="entry name" value="KR_dom"/>
</dbReference>
<feature type="compositionally biased region" description="Basic and acidic residues" evidence="4">
    <location>
        <begin position="271"/>
        <end position="281"/>
    </location>
</feature>
<comment type="similarity">
    <text evidence="1">Belongs to the short-chain dehydrogenases/reductases (SDR) family.</text>
</comment>
<evidence type="ECO:0000313" key="7">
    <source>
        <dbReference type="Proteomes" id="UP000663421"/>
    </source>
</evidence>
<keyword evidence="3" id="KW-0520">NAD</keyword>
<keyword evidence="7" id="KW-1185">Reference proteome</keyword>
<dbReference type="NCBIfam" id="NF005559">
    <property type="entry name" value="PRK07231.1"/>
    <property type="match status" value="1"/>
</dbReference>
<gene>
    <name evidence="6" type="ORF">I1A49_45580</name>
</gene>
<dbReference type="Proteomes" id="UP000663421">
    <property type="component" value="Chromosome"/>
</dbReference>
<dbReference type="EMBL" id="CP065050">
    <property type="protein sequence ID" value="QPI61228.1"/>
    <property type="molecule type" value="Genomic_DNA"/>
</dbReference>
<dbReference type="SMART" id="SM00822">
    <property type="entry name" value="PKS_KR"/>
    <property type="match status" value="1"/>
</dbReference>
<dbReference type="Gene3D" id="3.40.50.720">
    <property type="entry name" value="NAD(P)-binding Rossmann-like Domain"/>
    <property type="match status" value="1"/>
</dbReference>
<dbReference type="PRINTS" id="PR00081">
    <property type="entry name" value="GDHRDH"/>
</dbReference>
<dbReference type="PANTHER" id="PTHR24321">
    <property type="entry name" value="DEHYDROGENASES, SHORT CHAIN"/>
    <property type="match status" value="1"/>
</dbReference>
<proteinExistence type="inferred from homology"/>
<evidence type="ECO:0000256" key="4">
    <source>
        <dbReference type="SAM" id="MobiDB-lite"/>
    </source>
</evidence>
<evidence type="ECO:0000256" key="1">
    <source>
        <dbReference type="ARBA" id="ARBA00006484"/>
    </source>
</evidence>